<keyword evidence="3" id="KW-1185">Reference proteome</keyword>
<dbReference type="InterPro" id="IPR032675">
    <property type="entry name" value="LRR_dom_sf"/>
</dbReference>
<accession>A0AAD5ZY00</accession>
<dbReference type="Proteomes" id="UP001210211">
    <property type="component" value="Unassembled WGS sequence"/>
</dbReference>
<evidence type="ECO:0000313" key="3">
    <source>
        <dbReference type="Proteomes" id="UP001210211"/>
    </source>
</evidence>
<keyword evidence="1" id="KW-0175">Coiled coil</keyword>
<comment type="caution">
    <text evidence="2">The sequence shown here is derived from an EMBL/GenBank/DDBJ whole genome shotgun (WGS) entry which is preliminary data.</text>
</comment>
<dbReference type="PANTHER" id="PTHR47679">
    <property type="entry name" value="PROTEIN TORNADO 1"/>
    <property type="match status" value="1"/>
</dbReference>
<dbReference type="SUPFAM" id="SSF52047">
    <property type="entry name" value="RNI-like"/>
    <property type="match status" value="1"/>
</dbReference>
<dbReference type="InterPro" id="IPR027417">
    <property type="entry name" value="P-loop_NTPase"/>
</dbReference>
<protein>
    <recommendedName>
        <fullName evidence="4">C-terminal of Roc (COR) domain-containing protein</fullName>
    </recommendedName>
</protein>
<dbReference type="InterPro" id="IPR001611">
    <property type="entry name" value="Leu-rich_rpt"/>
</dbReference>
<dbReference type="Gene3D" id="3.40.50.300">
    <property type="entry name" value="P-loop containing nucleotide triphosphate hydrolases"/>
    <property type="match status" value="1"/>
</dbReference>
<name>A0AAD5ZY00_9POAL</name>
<organism evidence="2 3">
    <name type="scientific">Rhynchospora tenuis</name>
    <dbReference type="NCBI Taxonomy" id="198213"/>
    <lineage>
        <taxon>Eukaryota</taxon>
        <taxon>Viridiplantae</taxon>
        <taxon>Streptophyta</taxon>
        <taxon>Embryophyta</taxon>
        <taxon>Tracheophyta</taxon>
        <taxon>Spermatophyta</taxon>
        <taxon>Magnoliopsida</taxon>
        <taxon>Liliopsida</taxon>
        <taxon>Poales</taxon>
        <taxon>Cyperaceae</taxon>
        <taxon>Cyperoideae</taxon>
        <taxon>Rhynchosporeae</taxon>
        <taxon>Rhynchospora</taxon>
    </lineage>
</organism>
<proteinExistence type="predicted"/>
<evidence type="ECO:0008006" key="4">
    <source>
        <dbReference type="Google" id="ProtNLM"/>
    </source>
</evidence>
<dbReference type="Gene3D" id="3.80.10.10">
    <property type="entry name" value="Ribonuclease Inhibitor"/>
    <property type="match status" value="3"/>
</dbReference>
<dbReference type="EMBL" id="JAMRDG010000001">
    <property type="protein sequence ID" value="KAJ3705959.1"/>
    <property type="molecule type" value="Genomic_DNA"/>
</dbReference>
<dbReference type="SUPFAM" id="SSF52540">
    <property type="entry name" value="P-loop containing nucleoside triphosphate hydrolases"/>
    <property type="match status" value="1"/>
</dbReference>
<gene>
    <name evidence="2" type="ORF">LUZ61_009664</name>
</gene>
<sequence>MASTQEMRDLSLCLQIIRSPNENLQSISFYNSSFHTSSFEKTELSLRINISTDSAADTQFFSLFIHELALHKDKHTDLTSLLFHGIEWDTEKMAILCTLLQGKSSIKQLEFQKNMFASRCLSELSDEIGRSSLIKAIAFSDSKIGSTGAVLLASALSKNNNSQVEELQIWEDSIGSKGAEELAAMIEVNHSLRLLTILDKNSIAAAPLISTVLASNRRLEVHIWGGDTLSIKFIPEAGTLRISGMNSLSGLQRIVCSLGWNTTVVTLDITGVRLRSRWARDFRVVLECNRTLKDVNLSRSSLGNRSAVYIAAGLFKNSCLEKLKLDGNRFGGVGLEHLLCPLSRFSPLQHETGNTTLQSLAFGGEKSNIGKNGGVLAILRLLETNQTLIHLVISQDKSLRPNDFVRIFRSLERNTTLQRLSLRSCRGVQGEVVLQAIMDTLMVNPWIEEIDLSDTPLQDSGKAAPVYEKLGLNSSPVQENELLANFPQAMPTFCRILMCGQQHSGKNTLCSSIYYSMSATNFLYMDQLRSLIDPIKQIAKTSEIKITKLQDNGTKISIWNLSGKIENLALYNLLFPQHGNQNKFFLLVSSFTRSPADKYPKSSEEIEEELLHWLKSICSSNSKRSDQTKSILPHVVIVLTHTDMISQQPEGLHPIASVIQNLREEFKSYIEIYPTVFTVDARSSASVSRLARHLRKTAKTVLERDHLIYQVCNDLVNLLYEWRSRNSNKPVMKWNEYCELCQIKIPALRIRSRLDNMEKVNNQRREVAKSLHQLGEIIFFEDLGFLVLDCEWFCSDVLDQIMNLASKLNTAERRLRDGFISRKEMEKIIKERLQRPNQITISTLELGGSSKVVSHCLEANDLINVMLKLELGYEKEPGDPMTLLLVPAILDKGATDNQSWDMMPSSECVYVGRHLECEEARHVCFTTDFFPRLQVHLHNKLMRSVSQQGLAYRLEKNLIYVIINGIHVRIEVGGQPHHYVDILACSTKNITDIIRLFHQIIIPSIQSLCSPNISFSENIIRPDCIRCLIPHRFRKTQHVPLKYIKDIILSLPADGMYDCQYTWTSVEDHNRVLILNSVSDFTRDLLSDDEFRDVLHVRYNDLHHLAVELATPMTPLENGESSNFVTTDAANSTQETVEPSISGIAKGVETVLQRLKLIEQEIKDLKQEIQGLRFYEHRLLIELHRKVDYVVNYNTQLEERKVPHMFYFVQLYPSNRRLVTRLLPGMTTLRLHMLCEFRREMHVVEDQVGCELIQVDNNAIRCLLPYMNHFMKLLTFALKIGAHFIGGMGHMIPDLSKEVVRLLDSSLMYGTATAATAGALGAAAMLGRGSNRSRGNSSGIEHDVRTARQWIIDFLKGQGVTTGIQIAERFGLWRVRYCDDGHVAWVCRRHLNMRRNEVIEMPL</sequence>
<feature type="coiled-coil region" evidence="1">
    <location>
        <begin position="1148"/>
        <end position="1175"/>
    </location>
</feature>
<dbReference type="Pfam" id="PF13516">
    <property type="entry name" value="LRR_6"/>
    <property type="match status" value="1"/>
</dbReference>
<reference evidence="2 3" key="1">
    <citation type="journal article" date="2022" name="Cell">
        <title>Repeat-based holocentromeres influence genome architecture and karyotype evolution.</title>
        <authorList>
            <person name="Hofstatter P.G."/>
            <person name="Thangavel G."/>
            <person name="Lux T."/>
            <person name="Neumann P."/>
            <person name="Vondrak T."/>
            <person name="Novak P."/>
            <person name="Zhang M."/>
            <person name="Costa L."/>
            <person name="Castellani M."/>
            <person name="Scott A."/>
            <person name="Toegelov H."/>
            <person name="Fuchs J."/>
            <person name="Mata-Sucre Y."/>
            <person name="Dias Y."/>
            <person name="Vanzela A.L.L."/>
            <person name="Huettel B."/>
            <person name="Almeida C.C.S."/>
            <person name="Simkova H."/>
            <person name="Souza G."/>
            <person name="Pedrosa-Harand A."/>
            <person name="Macas J."/>
            <person name="Mayer K.F.X."/>
            <person name="Houben A."/>
            <person name="Marques A."/>
        </authorList>
    </citation>
    <scope>NUCLEOTIDE SEQUENCE [LARGE SCALE GENOMIC DNA]</scope>
    <source>
        <strain evidence="2">RhyTen1mFocal</strain>
    </source>
</reference>
<dbReference type="PANTHER" id="PTHR47679:SF1">
    <property type="entry name" value="PROTEIN TORNADO 1"/>
    <property type="match status" value="1"/>
</dbReference>
<evidence type="ECO:0000256" key="1">
    <source>
        <dbReference type="SAM" id="Coils"/>
    </source>
</evidence>
<evidence type="ECO:0000313" key="2">
    <source>
        <dbReference type="EMBL" id="KAJ3705959.1"/>
    </source>
</evidence>